<accession>A0A0K2UYU2</accession>
<proteinExistence type="predicted"/>
<dbReference type="EMBL" id="HACA01025676">
    <property type="protein sequence ID" value="CDW43037.1"/>
    <property type="molecule type" value="Transcribed_RNA"/>
</dbReference>
<protein>
    <submittedName>
        <fullName evidence="2">Uncharacterized protein</fullName>
    </submittedName>
</protein>
<keyword evidence="1" id="KW-1133">Transmembrane helix</keyword>
<dbReference type="AlphaFoldDB" id="A0A0K2UYU2"/>
<sequence length="37" mass="4306">RVVIISKEVTCLYERGSSLYCVVIFLVPFFWKVSPVQ</sequence>
<organism evidence="2">
    <name type="scientific">Lepeophtheirus salmonis</name>
    <name type="common">Salmon louse</name>
    <name type="synonym">Caligus salmonis</name>
    <dbReference type="NCBI Taxonomy" id="72036"/>
    <lineage>
        <taxon>Eukaryota</taxon>
        <taxon>Metazoa</taxon>
        <taxon>Ecdysozoa</taxon>
        <taxon>Arthropoda</taxon>
        <taxon>Crustacea</taxon>
        <taxon>Multicrustacea</taxon>
        <taxon>Hexanauplia</taxon>
        <taxon>Copepoda</taxon>
        <taxon>Siphonostomatoida</taxon>
        <taxon>Caligidae</taxon>
        <taxon>Lepeophtheirus</taxon>
    </lineage>
</organism>
<name>A0A0K2UYU2_LEPSM</name>
<reference evidence="2" key="1">
    <citation type="submission" date="2014-05" db="EMBL/GenBank/DDBJ databases">
        <authorList>
            <person name="Chronopoulou M."/>
        </authorList>
    </citation>
    <scope>NUCLEOTIDE SEQUENCE</scope>
    <source>
        <tissue evidence="2">Whole organism</tissue>
    </source>
</reference>
<feature type="transmembrane region" description="Helical" evidence="1">
    <location>
        <begin position="12"/>
        <end position="31"/>
    </location>
</feature>
<feature type="non-terminal residue" evidence="2">
    <location>
        <position position="1"/>
    </location>
</feature>
<evidence type="ECO:0000256" key="1">
    <source>
        <dbReference type="SAM" id="Phobius"/>
    </source>
</evidence>
<evidence type="ECO:0000313" key="2">
    <source>
        <dbReference type="EMBL" id="CDW43037.1"/>
    </source>
</evidence>
<keyword evidence="1" id="KW-0472">Membrane</keyword>
<keyword evidence="1" id="KW-0812">Transmembrane</keyword>